<dbReference type="Pfam" id="PF18564">
    <property type="entry name" value="Glyco_hydro_5_C"/>
    <property type="match status" value="1"/>
</dbReference>
<feature type="domain" description="Glycoside hydrolase family 5 C-terminal" evidence="7">
    <location>
        <begin position="415"/>
        <end position="499"/>
    </location>
</feature>
<name>A0ABW3TJE2_9MICO</name>
<dbReference type="Gene3D" id="2.60.40.1180">
    <property type="entry name" value="Golgi alpha-mannosidase II"/>
    <property type="match status" value="1"/>
</dbReference>
<comment type="similarity">
    <text evidence="1">Belongs to the glycosyl hydrolase 5 (cellulase A) family.</text>
</comment>
<organism evidence="8 9">
    <name type="scientific">Leucobacter albus</name>
    <dbReference type="NCBI Taxonomy" id="272210"/>
    <lineage>
        <taxon>Bacteria</taxon>
        <taxon>Bacillati</taxon>
        <taxon>Actinomycetota</taxon>
        <taxon>Actinomycetes</taxon>
        <taxon>Micrococcales</taxon>
        <taxon>Microbacteriaceae</taxon>
        <taxon>Leucobacter</taxon>
    </lineage>
</organism>
<feature type="signal peptide" evidence="6">
    <location>
        <begin position="1"/>
        <end position="25"/>
    </location>
</feature>
<evidence type="ECO:0000256" key="2">
    <source>
        <dbReference type="ARBA" id="ARBA00022801"/>
    </source>
</evidence>
<keyword evidence="3" id="KW-0326">Glycosidase</keyword>
<dbReference type="InterPro" id="IPR041036">
    <property type="entry name" value="GH5_C"/>
</dbReference>
<proteinExistence type="inferred from homology"/>
<dbReference type="Proteomes" id="UP001597181">
    <property type="component" value="Unassembled WGS sequence"/>
</dbReference>
<dbReference type="InterPro" id="IPR013780">
    <property type="entry name" value="Glyco_hydro_b"/>
</dbReference>
<gene>
    <name evidence="8" type="ORF">ACFQ3U_03020</name>
</gene>
<evidence type="ECO:0000259" key="7">
    <source>
        <dbReference type="Pfam" id="PF18564"/>
    </source>
</evidence>
<feature type="transmembrane region" description="Helical" evidence="5">
    <location>
        <begin position="563"/>
        <end position="582"/>
    </location>
</feature>
<feature type="region of interest" description="Disordered" evidence="4">
    <location>
        <begin position="520"/>
        <end position="553"/>
    </location>
</feature>
<sequence length="592" mass="63656">MKPITYATAALAAVALALGGTPAGAAEPATSAGDTRFGIPSGLQGPITPAGKWLVDGTGRVAQFHGFNLMHRLAPYTPAPFSAADASWLADQGFNSMRLGVMYEAVEPELDRYDDDYIAEMVDTNRMLAQHGFVNTIDFHNDVFAQQFNGDGFPEWAVPSDPTMEASWERVAATQEFQDADDKYSWQAQYNPLERHAWDRFWTNAELPNGVGLQDQFVAAWKHVAEAFAADQEGLLGYSPLNEPLNGNCVQPVCDHIPEQRIPFYEKWLDAVRDVDQDRIAYVASDLWFAGTQGQDANENVARLLGALDDPALAIERHNYAFGEQQLEQYINDDRLATKHQTPFVVNEFFAGFGPASKAAIDVDMANARSQSWMMWSYYAESEICCSGSGFLLDQTAAASDANAKPDVADALITPYTQAVAGIPGDYAYDRAARTLEFEYSTAAAGKARSSERTVVFVPKRVYDTGYTVAATGATVVSDPTSPWLVLENTPGAETVAVTVSPATDSTVLLPSEYCAAQSCAVDGPGDTKTPPAPGDGETGPEPGNRAAENGPLALSGMTANTVAIVSATLLLAVAGAALAGYRRSARVRRLQ</sequence>
<dbReference type="PANTHER" id="PTHR31308:SF3">
    <property type="entry name" value="ENDOGLYCOCERAMIDASE"/>
    <property type="match status" value="1"/>
</dbReference>
<dbReference type="InterPro" id="IPR017853">
    <property type="entry name" value="GH"/>
</dbReference>
<comment type="caution">
    <text evidence="8">The sequence shown here is derived from an EMBL/GenBank/DDBJ whole genome shotgun (WGS) entry which is preliminary data.</text>
</comment>
<feature type="chain" id="PRO_5045458057" description="Glycoside hydrolase family 5 C-terminal domain-containing protein" evidence="6">
    <location>
        <begin position="26"/>
        <end position="592"/>
    </location>
</feature>
<evidence type="ECO:0000313" key="9">
    <source>
        <dbReference type="Proteomes" id="UP001597181"/>
    </source>
</evidence>
<keyword evidence="5" id="KW-0472">Membrane</keyword>
<dbReference type="RefSeq" id="WP_343959459.1">
    <property type="nucleotide sequence ID" value="NZ_BAAAKZ010000003.1"/>
</dbReference>
<evidence type="ECO:0000256" key="4">
    <source>
        <dbReference type="SAM" id="MobiDB-lite"/>
    </source>
</evidence>
<keyword evidence="5" id="KW-0812">Transmembrane</keyword>
<dbReference type="PANTHER" id="PTHR31308">
    <property type="match status" value="1"/>
</dbReference>
<evidence type="ECO:0000256" key="5">
    <source>
        <dbReference type="SAM" id="Phobius"/>
    </source>
</evidence>
<evidence type="ECO:0000256" key="1">
    <source>
        <dbReference type="ARBA" id="ARBA00005641"/>
    </source>
</evidence>
<dbReference type="InterPro" id="IPR052066">
    <property type="entry name" value="Glycosphingolipid_Hydrolases"/>
</dbReference>
<keyword evidence="6" id="KW-0732">Signal</keyword>
<keyword evidence="2" id="KW-0378">Hydrolase</keyword>
<keyword evidence="5" id="KW-1133">Transmembrane helix</keyword>
<dbReference type="SUPFAM" id="SSF51445">
    <property type="entry name" value="(Trans)glycosidases"/>
    <property type="match status" value="1"/>
</dbReference>
<reference evidence="9" key="1">
    <citation type="journal article" date="2019" name="Int. J. Syst. Evol. Microbiol.">
        <title>The Global Catalogue of Microorganisms (GCM) 10K type strain sequencing project: providing services to taxonomists for standard genome sequencing and annotation.</title>
        <authorList>
            <consortium name="The Broad Institute Genomics Platform"/>
            <consortium name="The Broad Institute Genome Sequencing Center for Infectious Disease"/>
            <person name="Wu L."/>
            <person name="Ma J."/>
        </authorList>
    </citation>
    <scope>NUCLEOTIDE SEQUENCE [LARGE SCALE GENOMIC DNA]</scope>
    <source>
        <strain evidence="9">CCUG 50213</strain>
    </source>
</reference>
<keyword evidence="9" id="KW-1185">Reference proteome</keyword>
<evidence type="ECO:0000313" key="8">
    <source>
        <dbReference type="EMBL" id="MFD1200861.1"/>
    </source>
</evidence>
<dbReference type="EMBL" id="JBHTLY010000001">
    <property type="protein sequence ID" value="MFD1200861.1"/>
    <property type="molecule type" value="Genomic_DNA"/>
</dbReference>
<evidence type="ECO:0000256" key="3">
    <source>
        <dbReference type="ARBA" id="ARBA00023295"/>
    </source>
</evidence>
<dbReference type="Gene3D" id="3.20.20.80">
    <property type="entry name" value="Glycosidases"/>
    <property type="match status" value="1"/>
</dbReference>
<accession>A0ABW3TJE2</accession>
<protein>
    <recommendedName>
        <fullName evidence="7">Glycoside hydrolase family 5 C-terminal domain-containing protein</fullName>
    </recommendedName>
</protein>
<evidence type="ECO:0000256" key="6">
    <source>
        <dbReference type="SAM" id="SignalP"/>
    </source>
</evidence>